<protein>
    <recommendedName>
        <fullName evidence="3">ABC transporter domain-containing protein</fullName>
    </recommendedName>
</protein>
<evidence type="ECO:0000259" key="3">
    <source>
        <dbReference type="PROSITE" id="PS50893"/>
    </source>
</evidence>
<dbReference type="InterPro" id="IPR003593">
    <property type="entry name" value="AAA+_ATPase"/>
</dbReference>
<dbReference type="SUPFAM" id="SSF52540">
    <property type="entry name" value="P-loop containing nucleoside triphosphate hydrolases"/>
    <property type="match status" value="1"/>
</dbReference>
<keyword evidence="1" id="KW-0547">Nucleotide-binding</keyword>
<dbReference type="Proteomes" id="UP000005777">
    <property type="component" value="Unassembled WGS sequence"/>
</dbReference>
<keyword evidence="2" id="KW-0067">ATP-binding</keyword>
<dbReference type="EMBL" id="ADCX01000007">
    <property type="protein sequence ID" value="EFG25974.1"/>
    <property type="molecule type" value="Genomic_DNA"/>
</dbReference>
<dbReference type="InterPro" id="IPR027417">
    <property type="entry name" value="P-loop_NTPase"/>
</dbReference>
<dbReference type="Gene3D" id="3.40.50.300">
    <property type="entry name" value="P-loop containing nucleotide triphosphate hydrolases"/>
    <property type="match status" value="1"/>
</dbReference>
<dbReference type="eggNOG" id="COG1132">
    <property type="taxonomic scope" value="Bacteria"/>
</dbReference>
<dbReference type="AlphaFoldDB" id="W5IGE9"/>
<evidence type="ECO:0000313" key="4">
    <source>
        <dbReference type="EMBL" id="EFG25974.1"/>
    </source>
</evidence>
<proteinExistence type="predicted"/>
<evidence type="ECO:0000256" key="1">
    <source>
        <dbReference type="ARBA" id="ARBA00022741"/>
    </source>
</evidence>
<dbReference type="CDD" id="cd03228">
    <property type="entry name" value="ABCC_MRP_Like"/>
    <property type="match status" value="1"/>
</dbReference>
<evidence type="ECO:0000256" key="2">
    <source>
        <dbReference type="ARBA" id="ARBA00022840"/>
    </source>
</evidence>
<gene>
    <name evidence="4" type="ORF">HMPREF9020_01043</name>
</gene>
<keyword evidence="5" id="KW-1185">Reference proteome</keyword>
<dbReference type="RefSeq" id="WP_006293425.1">
    <property type="nucleotide sequence ID" value="NZ_GG770226.1"/>
</dbReference>
<dbReference type="HOGENOM" id="CLU_000604_1_9_11"/>
<dbReference type="PANTHER" id="PTHR43394:SF1">
    <property type="entry name" value="ATP-BINDING CASSETTE SUB-FAMILY B MEMBER 10, MITOCHONDRIAL"/>
    <property type="match status" value="1"/>
</dbReference>
<dbReference type="InterPro" id="IPR039421">
    <property type="entry name" value="Type_1_exporter"/>
</dbReference>
<dbReference type="SMART" id="SM00382">
    <property type="entry name" value="AAA"/>
    <property type="match status" value="1"/>
</dbReference>
<comment type="caution">
    <text evidence="4">The sequence shown here is derived from an EMBL/GenBank/DDBJ whole genome shotgun (WGS) entry which is preliminary data.</text>
</comment>
<evidence type="ECO:0000313" key="5">
    <source>
        <dbReference type="Proteomes" id="UP000005777"/>
    </source>
</evidence>
<dbReference type="PROSITE" id="PS50893">
    <property type="entry name" value="ABC_TRANSPORTER_2"/>
    <property type="match status" value="1"/>
</dbReference>
<sequence>MLNSLLISASDSFIALANAHHDLLRGRDFLDSARKAAKKQCKGEAAIEAPPVIELNNVSFSYSQSSTATLHDINLAIRPGEQIALVGENGAGKTTLALVILGLLEANQGEILYNGSPKHFFSRDEIAKFFAPMFQENFVFADSLQRNISISPCTKPEDKERYKEVIKQVGLDEHVSSLSLGDQTPLTHYISDKGVELSGGQLERLMLARALYRQAPVILLDEPTAALDAIAEGSFYDLVSHRLQGKTVLFISHRLASTQFADRIVFLKNGRIIALGSHTELMNTCSEYRELYLIQSKYYRTGEAEATEENYYRETGTNREKQK</sequence>
<dbReference type="PANTHER" id="PTHR43394">
    <property type="entry name" value="ATP-DEPENDENT PERMEASE MDL1, MITOCHONDRIAL"/>
    <property type="match status" value="1"/>
</dbReference>
<name>W5IGE9_SCAIO</name>
<dbReference type="InterPro" id="IPR003439">
    <property type="entry name" value="ABC_transporter-like_ATP-bd"/>
</dbReference>
<dbReference type="Pfam" id="PF00005">
    <property type="entry name" value="ABC_tran"/>
    <property type="match status" value="1"/>
</dbReference>
<dbReference type="GO" id="GO:0015421">
    <property type="term" value="F:ABC-type oligopeptide transporter activity"/>
    <property type="evidence" value="ECO:0007669"/>
    <property type="project" value="TreeGrafter"/>
</dbReference>
<reference evidence="4 5" key="1">
    <citation type="submission" date="2012-01" db="EMBL/GenBank/DDBJ databases">
        <title>The Genome Sequence of Scardovia inopinata F0304.</title>
        <authorList>
            <consortium name="The Broad Institute Genome Sequencing Platform"/>
            <person name="Earl A."/>
            <person name="Ward D."/>
            <person name="Feldgarden M."/>
            <person name="Gevers D."/>
            <person name="Izard J."/>
            <person name="Baranova O.V."/>
            <person name="Blanton J.M."/>
            <person name="Tanner A.C."/>
            <person name="Dewhirst F.E."/>
            <person name="Young S.K."/>
            <person name="Zeng Q."/>
            <person name="Gargeya S."/>
            <person name="Fitzgerald M."/>
            <person name="Haas B."/>
            <person name="Abouelleil A."/>
            <person name="Alvarado L."/>
            <person name="Arachchi H.M."/>
            <person name="Berlin A."/>
            <person name="Chapman S.B."/>
            <person name="Gearin G."/>
            <person name="Goldberg J."/>
            <person name="Griggs A."/>
            <person name="Gujja S."/>
            <person name="Hansen M."/>
            <person name="Heiman D."/>
            <person name="Howarth C."/>
            <person name="Larimer J."/>
            <person name="Lui A."/>
            <person name="MacDonald P.J."/>
            <person name="McCowen C."/>
            <person name="Montmayeur A."/>
            <person name="Murphy C."/>
            <person name="Neiman D."/>
            <person name="Pearson M."/>
            <person name="Priest M."/>
            <person name="Roberts A."/>
            <person name="Saif S."/>
            <person name="Shea T."/>
            <person name="Sisk P."/>
            <person name="Stolte C."/>
            <person name="Sykes S."/>
            <person name="Wortman J."/>
            <person name="Nusbaum C."/>
            <person name="Birren B."/>
        </authorList>
    </citation>
    <scope>NUCLEOTIDE SEQUENCE [LARGE SCALE GENOMIC DNA]</scope>
    <source>
        <strain evidence="4 5">F0304</strain>
    </source>
</reference>
<organism evidence="4 5">
    <name type="scientific">Scardovia inopinata F0304</name>
    <dbReference type="NCBI Taxonomy" id="641146"/>
    <lineage>
        <taxon>Bacteria</taxon>
        <taxon>Bacillati</taxon>
        <taxon>Actinomycetota</taxon>
        <taxon>Actinomycetes</taxon>
        <taxon>Bifidobacteriales</taxon>
        <taxon>Bifidobacteriaceae</taxon>
        <taxon>Scardovia</taxon>
    </lineage>
</organism>
<feature type="domain" description="ABC transporter" evidence="3">
    <location>
        <begin position="53"/>
        <end position="294"/>
    </location>
</feature>
<accession>W5IGE9</accession>
<dbReference type="GO" id="GO:0005524">
    <property type="term" value="F:ATP binding"/>
    <property type="evidence" value="ECO:0007669"/>
    <property type="project" value="UniProtKB-KW"/>
</dbReference>
<dbReference type="GO" id="GO:0016887">
    <property type="term" value="F:ATP hydrolysis activity"/>
    <property type="evidence" value="ECO:0007669"/>
    <property type="project" value="InterPro"/>
</dbReference>